<proteinExistence type="predicted"/>
<gene>
    <name evidence="1" type="ORF">QYF61_019134</name>
</gene>
<comment type="caution">
    <text evidence="1">The sequence shown here is derived from an EMBL/GenBank/DDBJ whole genome shotgun (WGS) entry which is preliminary data.</text>
</comment>
<evidence type="ECO:0000313" key="1">
    <source>
        <dbReference type="EMBL" id="KAK4818788.1"/>
    </source>
</evidence>
<accession>A0AAN7MZ92</accession>
<reference evidence="1 2" key="1">
    <citation type="journal article" date="2023" name="J. Hered.">
        <title>Chromosome-level genome of the wood stork (Mycteria americana) provides insight into avian chromosome evolution.</title>
        <authorList>
            <person name="Flamio R. Jr."/>
            <person name="Ramstad K.M."/>
        </authorList>
    </citation>
    <scope>NUCLEOTIDE SEQUENCE [LARGE SCALE GENOMIC DNA]</scope>
    <source>
        <strain evidence="1">JAX WOST 10</strain>
    </source>
</reference>
<evidence type="ECO:0008006" key="3">
    <source>
        <dbReference type="Google" id="ProtNLM"/>
    </source>
</evidence>
<sequence length="107" mass="12140">MKKHTIKPGFVKKLPTHKNLAWFARWARNWFTGHTQRVVINGFYSGRQPVTSGNRQQSILGLTLFNIIINGIESTITKFADDTKLGSQVDMAEGKAILQRDLGRLEE</sequence>
<keyword evidence="2" id="KW-1185">Reference proteome</keyword>
<dbReference type="PANTHER" id="PTHR33332">
    <property type="entry name" value="REVERSE TRANSCRIPTASE DOMAIN-CONTAINING PROTEIN"/>
    <property type="match status" value="1"/>
</dbReference>
<organism evidence="1 2">
    <name type="scientific">Mycteria americana</name>
    <name type="common">Wood stork</name>
    <dbReference type="NCBI Taxonomy" id="33587"/>
    <lineage>
        <taxon>Eukaryota</taxon>
        <taxon>Metazoa</taxon>
        <taxon>Chordata</taxon>
        <taxon>Craniata</taxon>
        <taxon>Vertebrata</taxon>
        <taxon>Euteleostomi</taxon>
        <taxon>Archelosauria</taxon>
        <taxon>Archosauria</taxon>
        <taxon>Dinosauria</taxon>
        <taxon>Saurischia</taxon>
        <taxon>Theropoda</taxon>
        <taxon>Coelurosauria</taxon>
        <taxon>Aves</taxon>
        <taxon>Neognathae</taxon>
        <taxon>Neoaves</taxon>
        <taxon>Aequornithes</taxon>
        <taxon>Ciconiiformes</taxon>
        <taxon>Ciconiidae</taxon>
        <taxon>Mycteria</taxon>
    </lineage>
</organism>
<evidence type="ECO:0000313" key="2">
    <source>
        <dbReference type="Proteomes" id="UP001333110"/>
    </source>
</evidence>
<dbReference type="AlphaFoldDB" id="A0AAN7MZ92"/>
<name>A0AAN7MZ92_MYCAM</name>
<protein>
    <recommendedName>
        <fullName evidence="3">Reverse transcriptase domain-containing protein</fullName>
    </recommendedName>
</protein>
<dbReference type="Proteomes" id="UP001333110">
    <property type="component" value="Unassembled WGS sequence"/>
</dbReference>
<dbReference type="EMBL" id="JAUNZN010000007">
    <property type="protein sequence ID" value="KAK4818788.1"/>
    <property type="molecule type" value="Genomic_DNA"/>
</dbReference>